<dbReference type="SFLD" id="SFLDS00001">
    <property type="entry name" value="Enolase"/>
    <property type="match status" value="1"/>
</dbReference>
<dbReference type="Pfam" id="PF13378">
    <property type="entry name" value="MR_MLE_C"/>
    <property type="match status" value="1"/>
</dbReference>
<dbReference type="Pfam" id="PF02746">
    <property type="entry name" value="MR_MLE_N"/>
    <property type="match status" value="1"/>
</dbReference>
<dbReference type="Gene3D" id="3.20.20.120">
    <property type="entry name" value="Enolase-like C-terminal domain"/>
    <property type="match status" value="1"/>
</dbReference>
<evidence type="ECO:0000256" key="5">
    <source>
        <dbReference type="ARBA" id="ARBA00023235"/>
    </source>
</evidence>
<gene>
    <name evidence="7" type="primary">ykfB_1</name>
    <name evidence="7" type="ORF">Pla8534_11040</name>
</gene>
<dbReference type="InterPro" id="IPR018110">
    <property type="entry name" value="Mandel_Rmase/mucon_lact_enz_CS"/>
</dbReference>
<evidence type="ECO:0000256" key="4">
    <source>
        <dbReference type="ARBA" id="ARBA00022842"/>
    </source>
</evidence>
<dbReference type="GO" id="GO:0006518">
    <property type="term" value="P:peptide metabolic process"/>
    <property type="evidence" value="ECO:0007669"/>
    <property type="project" value="UniProtKB-ARBA"/>
</dbReference>
<dbReference type="InterPro" id="IPR013341">
    <property type="entry name" value="Mandelate_racemase_N_dom"/>
</dbReference>
<accession>A0A518DNB4</accession>
<dbReference type="Proteomes" id="UP000317648">
    <property type="component" value="Chromosome"/>
</dbReference>
<sequence length="373" mass="40471">MKITGIETYRVRIPLKPEYLMITALGRHDVSEYVLVRLQTDQGVEGVGEATVSPSWSGETPIGTVALIKQFLAPAVIGLDPRDAESVSAAMDAVARHNWFAKSAIEMACWDAYGKAEAKPVYELLGGARRDPTIRCRFSLGAYDADRAQSRAAEILAQGFTTLKVKVGGEPETDIARVRAVRKAIGPEPTLVLDANCGWTADTAIDCLHALSDCNIRLMEQPTPDGDYLGMARVRHQVWPEIMADDICFNLHHAETLIRNDCCDVISVYPGKNGGIQKAQRIAEFAGYHGVACTIGSNLEYDIATAAMGHLVIATENIQVEAYPGDMLGPAYHQAGVARNPLKIEGPQVTISDRPGLGVDVDWEQIKKLSVTS</sequence>
<dbReference type="GO" id="GO:0009063">
    <property type="term" value="P:amino acid catabolic process"/>
    <property type="evidence" value="ECO:0007669"/>
    <property type="project" value="InterPro"/>
</dbReference>
<protein>
    <submittedName>
        <fullName evidence="7">L-Ala-D/L-Glu epimerase</fullName>
        <ecNumber evidence="7">5.1.1.-</ecNumber>
    </submittedName>
</protein>
<dbReference type="PROSITE" id="PS00909">
    <property type="entry name" value="MR_MLE_2"/>
    <property type="match status" value="1"/>
</dbReference>
<dbReference type="Gene3D" id="3.30.390.10">
    <property type="entry name" value="Enolase-like, N-terminal domain"/>
    <property type="match status" value="1"/>
</dbReference>
<dbReference type="AlphaFoldDB" id="A0A518DNB4"/>
<dbReference type="GO" id="GO:0016854">
    <property type="term" value="F:racemase and epimerase activity"/>
    <property type="evidence" value="ECO:0007669"/>
    <property type="project" value="UniProtKB-ARBA"/>
</dbReference>
<proteinExistence type="inferred from homology"/>
<keyword evidence="3" id="KW-0479">Metal-binding</keyword>
<evidence type="ECO:0000256" key="2">
    <source>
        <dbReference type="ARBA" id="ARBA00008031"/>
    </source>
</evidence>
<dbReference type="SUPFAM" id="SSF54826">
    <property type="entry name" value="Enolase N-terminal domain-like"/>
    <property type="match status" value="1"/>
</dbReference>
<evidence type="ECO:0000256" key="1">
    <source>
        <dbReference type="ARBA" id="ARBA00001946"/>
    </source>
</evidence>
<name>A0A518DNB4_9BACT</name>
<dbReference type="PANTHER" id="PTHR48073:SF2">
    <property type="entry name" value="O-SUCCINYLBENZOATE SYNTHASE"/>
    <property type="match status" value="1"/>
</dbReference>
<evidence type="ECO:0000256" key="3">
    <source>
        <dbReference type="ARBA" id="ARBA00022723"/>
    </source>
</evidence>
<dbReference type="FunFam" id="3.30.390.10:FF:000009">
    <property type="entry name" value="Hydrophobic dipeptide epimerase"/>
    <property type="match status" value="1"/>
</dbReference>
<dbReference type="InterPro" id="IPR013342">
    <property type="entry name" value="Mandelate_racemase_C"/>
</dbReference>
<dbReference type="PANTHER" id="PTHR48073">
    <property type="entry name" value="O-SUCCINYLBENZOATE SYNTHASE-RELATED"/>
    <property type="match status" value="1"/>
</dbReference>
<keyword evidence="4" id="KW-0460">Magnesium</keyword>
<dbReference type="InterPro" id="IPR036849">
    <property type="entry name" value="Enolase-like_C_sf"/>
</dbReference>
<dbReference type="EMBL" id="CP036433">
    <property type="protein sequence ID" value="QDU93324.1"/>
    <property type="molecule type" value="Genomic_DNA"/>
</dbReference>
<comment type="cofactor">
    <cofactor evidence="1">
        <name>Mg(2+)</name>
        <dbReference type="ChEBI" id="CHEBI:18420"/>
    </cofactor>
</comment>
<keyword evidence="8" id="KW-1185">Reference proteome</keyword>
<comment type="similarity">
    <text evidence="2">Belongs to the mandelate racemase/muconate lactonizing enzyme family.</text>
</comment>
<evidence type="ECO:0000259" key="6">
    <source>
        <dbReference type="SMART" id="SM00922"/>
    </source>
</evidence>
<evidence type="ECO:0000313" key="8">
    <source>
        <dbReference type="Proteomes" id="UP000317648"/>
    </source>
</evidence>
<evidence type="ECO:0000313" key="7">
    <source>
        <dbReference type="EMBL" id="QDU93324.1"/>
    </source>
</evidence>
<dbReference type="InterPro" id="IPR029017">
    <property type="entry name" value="Enolase-like_N"/>
</dbReference>
<dbReference type="GO" id="GO:0046872">
    <property type="term" value="F:metal ion binding"/>
    <property type="evidence" value="ECO:0007669"/>
    <property type="project" value="UniProtKB-KW"/>
</dbReference>
<dbReference type="RefSeq" id="WP_145050032.1">
    <property type="nucleotide sequence ID" value="NZ_CP036433.1"/>
</dbReference>
<dbReference type="SFLD" id="SFLDG00180">
    <property type="entry name" value="muconate_cycloisomerase"/>
    <property type="match status" value="1"/>
</dbReference>
<organism evidence="7 8">
    <name type="scientific">Lignipirellula cremea</name>
    <dbReference type="NCBI Taxonomy" id="2528010"/>
    <lineage>
        <taxon>Bacteria</taxon>
        <taxon>Pseudomonadati</taxon>
        <taxon>Planctomycetota</taxon>
        <taxon>Planctomycetia</taxon>
        <taxon>Pirellulales</taxon>
        <taxon>Pirellulaceae</taxon>
        <taxon>Lignipirellula</taxon>
    </lineage>
</organism>
<dbReference type="InterPro" id="IPR029065">
    <property type="entry name" value="Enolase_C-like"/>
</dbReference>
<feature type="domain" description="Mandelate racemase/muconate lactonizing enzyme C-terminal" evidence="6">
    <location>
        <begin position="145"/>
        <end position="240"/>
    </location>
</feature>
<dbReference type="SUPFAM" id="SSF51604">
    <property type="entry name" value="Enolase C-terminal domain-like"/>
    <property type="match status" value="1"/>
</dbReference>
<reference evidence="7 8" key="1">
    <citation type="submission" date="2019-02" db="EMBL/GenBank/DDBJ databases">
        <title>Deep-cultivation of Planctomycetes and their phenomic and genomic characterization uncovers novel biology.</title>
        <authorList>
            <person name="Wiegand S."/>
            <person name="Jogler M."/>
            <person name="Boedeker C."/>
            <person name="Pinto D."/>
            <person name="Vollmers J."/>
            <person name="Rivas-Marin E."/>
            <person name="Kohn T."/>
            <person name="Peeters S.H."/>
            <person name="Heuer A."/>
            <person name="Rast P."/>
            <person name="Oberbeckmann S."/>
            <person name="Bunk B."/>
            <person name="Jeske O."/>
            <person name="Meyerdierks A."/>
            <person name="Storesund J.E."/>
            <person name="Kallscheuer N."/>
            <person name="Luecker S."/>
            <person name="Lage O.M."/>
            <person name="Pohl T."/>
            <person name="Merkel B.J."/>
            <person name="Hornburger P."/>
            <person name="Mueller R.-W."/>
            <person name="Bruemmer F."/>
            <person name="Labrenz M."/>
            <person name="Spormann A.M."/>
            <person name="Op den Camp H."/>
            <person name="Overmann J."/>
            <person name="Amann R."/>
            <person name="Jetten M.S.M."/>
            <person name="Mascher T."/>
            <person name="Medema M.H."/>
            <person name="Devos D.P."/>
            <person name="Kaster A.-K."/>
            <person name="Ovreas L."/>
            <person name="Rohde M."/>
            <person name="Galperin M.Y."/>
            <person name="Jogler C."/>
        </authorList>
    </citation>
    <scope>NUCLEOTIDE SEQUENCE [LARGE SCALE GENOMIC DNA]</scope>
    <source>
        <strain evidence="7 8">Pla85_3_4</strain>
    </source>
</reference>
<dbReference type="KEGG" id="lcre:Pla8534_11040"/>
<dbReference type="OrthoDB" id="9785902at2"/>
<keyword evidence="5 7" id="KW-0413">Isomerase</keyword>
<dbReference type="SMART" id="SM00922">
    <property type="entry name" value="MR_MLE"/>
    <property type="match status" value="1"/>
</dbReference>
<dbReference type="EC" id="5.1.1.-" evidence="7"/>